<dbReference type="InterPro" id="IPR025722">
    <property type="entry name" value="TetR"/>
</dbReference>
<gene>
    <name evidence="4" type="ORF">HNQ55_000509</name>
</gene>
<name>A0A7X0NEM1_9GAMM</name>
<dbReference type="PRINTS" id="PR00455">
    <property type="entry name" value="HTHTETR"/>
</dbReference>
<dbReference type="AlphaFoldDB" id="A0A7X0NEM1"/>
<dbReference type="Pfam" id="PF13972">
    <property type="entry name" value="TetR"/>
    <property type="match status" value="1"/>
</dbReference>
<dbReference type="SUPFAM" id="SSF46689">
    <property type="entry name" value="Homeodomain-like"/>
    <property type="match status" value="1"/>
</dbReference>
<dbReference type="InterPro" id="IPR001647">
    <property type="entry name" value="HTH_TetR"/>
</dbReference>
<dbReference type="PROSITE" id="PS50977">
    <property type="entry name" value="HTH_TETR_2"/>
    <property type="match status" value="1"/>
</dbReference>
<dbReference type="InterPro" id="IPR009057">
    <property type="entry name" value="Homeodomain-like_sf"/>
</dbReference>
<protein>
    <submittedName>
        <fullName evidence="4">AcrR family transcriptional regulator</fullName>
    </submittedName>
</protein>
<feature type="domain" description="HTH tetR-type" evidence="3">
    <location>
        <begin position="13"/>
        <end position="73"/>
    </location>
</feature>
<keyword evidence="1 2" id="KW-0238">DNA-binding</keyword>
<accession>A0A7X0NEM1</accession>
<evidence type="ECO:0000256" key="1">
    <source>
        <dbReference type="ARBA" id="ARBA00023125"/>
    </source>
</evidence>
<organism evidence="4 5">
    <name type="scientific">Thalassotalea piscium</name>
    <dbReference type="NCBI Taxonomy" id="1230533"/>
    <lineage>
        <taxon>Bacteria</taxon>
        <taxon>Pseudomonadati</taxon>
        <taxon>Pseudomonadota</taxon>
        <taxon>Gammaproteobacteria</taxon>
        <taxon>Alteromonadales</taxon>
        <taxon>Colwelliaceae</taxon>
        <taxon>Thalassotalea</taxon>
    </lineage>
</organism>
<proteinExistence type="predicted"/>
<dbReference type="PANTHER" id="PTHR43479:SF12">
    <property type="entry name" value="TRANSCRIPTIONAL REGULATORY PROTEIN"/>
    <property type="match status" value="1"/>
</dbReference>
<dbReference type="GO" id="GO:0003677">
    <property type="term" value="F:DNA binding"/>
    <property type="evidence" value="ECO:0007669"/>
    <property type="project" value="UniProtKB-UniRule"/>
</dbReference>
<dbReference type="PANTHER" id="PTHR43479">
    <property type="entry name" value="ACREF/ENVCD OPERON REPRESSOR-RELATED"/>
    <property type="match status" value="1"/>
</dbReference>
<evidence type="ECO:0000259" key="3">
    <source>
        <dbReference type="PROSITE" id="PS50977"/>
    </source>
</evidence>
<comment type="caution">
    <text evidence="4">The sequence shown here is derived from an EMBL/GenBank/DDBJ whole genome shotgun (WGS) entry which is preliminary data.</text>
</comment>
<evidence type="ECO:0000313" key="5">
    <source>
        <dbReference type="Proteomes" id="UP000537141"/>
    </source>
</evidence>
<evidence type="ECO:0000256" key="2">
    <source>
        <dbReference type="PROSITE-ProRule" id="PRU00335"/>
    </source>
</evidence>
<dbReference type="EMBL" id="JACHHU010000002">
    <property type="protein sequence ID" value="MBB6542034.1"/>
    <property type="molecule type" value="Genomic_DNA"/>
</dbReference>
<evidence type="ECO:0000313" key="4">
    <source>
        <dbReference type="EMBL" id="MBB6542034.1"/>
    </source>
</evidence>
<dbReference type="Gene3D" id="1.10.357.10">
    <property type="entry name" value="Tetracycline Repressor, domain 2"/>
    <property type="match status" value="1"/>
</dbReference>
<dbReference type="InterPro" id="IPR050624">
    <property type="entry name" value="HTH-type_Tx_Regulator"/>
</dbReference>
<reference evidence="4 5" key="1">
    <citation type="submission" date="2020-08" db="EMBL/GenBank/DDBJ databases">
        <title>Genomic Encyclopedia of Type Strains, Phase IV (KMG-IV): sequencing the most valuable type-strain genomes for metagenomic binning, comparative biology and taxonomic classification.</title>
        <authorList>
            <person name="Goeker M."/>
        </authorList>
    </citation>
    <scope>NUCLEOTIDE SEQUENCE [LARGE SCALE GENOMIC DNA]</scope>
    <source>
        <strain evidence="4 5">DSM 26287</strain>
    </source>
</reference>
<keyword evidence="5" id="KW-1185">Reference proteome</keyword>
<dbReference type="Pfam" id="PF00440">
    <property type="entry name" value="TetR_N"/>
    <property type="match status" value="1"/>
</dbReference>
<feature type="DNA-binding region" description="H-T-H motif" evidence="2">
    <location>
        <begin position="36"/>
        <end position="55"/>
    </location>
</feature>
<sequence>MNNYSLMAEKNTMKTRDKIIQASIELFNEQGERNVTTNHIAAHLSISPGNLYYHFRNKEDIILSIYEEYARNLLLDTFPQVSPEIKPFDAVILYMDAVFQALMKFRFFYVNLPVLLAKNPLLHEKYVEVQSTITQRLTEMLHALRDADMMTFEDDELADIVSILRLINTFWLSFYQTQTQNSEINDSVFYDGVLKILVMIRPYITDSAMSDFLDARQMYRERHKEALSLT</sequence>
<dbReference type="Proteomes" id="UP000537141">
    <property type="component" value="Unassembled WGS sequence"/>
</dbReference>
<dbReference type="RefSeq" id="WP_286289413.1">
    <property type="nucleotide sequence ID" value="NZ_AP027362.1"/>
</dbReference>